<evidence type="ECO:0000313" key="3">
    <source>
        <dbReference type="Proteomes" id="UP000887566"/>
    </source>
</evidence>
<proteinExistence type="predicted"/>
<feature type="transmembrane region" description="Helical" evidence="2">
    <location>
        <begin position="252"/>
        <end position="273"/>
    </location>
</feature>
<evidence type="ECO:0000313" key="4">
    <source>
        <dbReference type="WBParaSite" id="PSAMB.scaffold1085size36142.g10817.t1"/>
    </source>
</evidence>
<keyword evidence="2" id="KW-0472">Membrane</keyword>
<reference evidence="4" key="1">
    <citation type="submission" date="2022-11" db="UniProtKB">
        <authorList>
            <consortium name="WormBaseParasite"/>
        </authorList>
    </citation>
    <scope>IDENTIFICATION</scope>
</reference>
<dbReference type="AlphaFoldDB" id="A0A914UMH1"/>
<evidence type="ECO:0000256" key="1">
    <source>
        <dbReference type="SAM" id="MobiDB-lite"/>
    </source>
</evidence>
<dbReference type="WBParaSite" id="PSAMB.scaffold1085size36142.g10817.t1">
    <property type="protein sequence ID" value="PSAMB.scaffold1085size36142.g10817.t1"/>
    <property type="gene ID" value="PSAMB.scaffold1085size36142.g10817"/>
</dbReference>
<organism evidence="3 4">
    <name type="scientific">Plectus sambesii</name>
    <dbReference type="NCBI Taxonomy" id="2011161"/>
    <lineage>
        <taxon>Eukaryota</taxon>
        <taxon>Metazoa</taxon>
        <taxon>Ecdysozoa</taxon>
        <taxon>Nematoda</taxon>
        <taxon>Chromadorea</taxon>
        <taxon>Plectida</taxon>
        <taxon>Plectina</taxon>
        <taxon>Plectoidea</taxon>
        <taxon>Plectidae</taxon>
        <taxon>Plectus</taxon>
    </lineage>
</organism>
<feature type="region of interest" description="Disordered" evidence="1">
    <location>
        <begin position="74"/>
        <end position="95"/>
    </location>
</feature>
<accession>A0A914UMH1</accession>
<keyword evidence="2" id="KW-1133">Transmembrane helix</keyword>
<name>A0A914UMH1_9BILA</name>
<sequence length="343" mass="37724">MVRQRGRPQCGRGSAEGGDDLYAIASFGGVRPDLPSTKAGQPPSSRQGIVCMRRTRVIRLRRACPQSVADRRRIRRPVLSPAPPRSAPPCLQRPPRAASLCSSPVVDEWPPPPIAVSLPGPVVRRAVKRHCTDARARCHYTTTGRHSAVLCSVPISEHRAKMKCFLIVVVALGLVAAQEKECEANQVLRGQQCVCSPGYFEAANEARCEDECEEVYYTLFTYGTCAAGLFDRLKEGEQAPVCNMRCAMRFRLYTTIFIIAVFAAAAATLFFTLPMCIATCGACLQAKKANRNTKKTVIGSQSFPDGHGGMEVVAAKQHQQQGPHMQTIAYNPYAYWPYYGRQM</sequence>
<evidence type="ECO:0000256" key="2">
    <source>
        <dbReference type="SAM" id="Phobius"/>
    </source>
</evidence>
<protein>
    <submittedName>
        <fullName evidence="4">Uncharacterized protein</fullName>
    </submittedName>
</protein>
<keyword evidence="2" id="KW-0812">Transmembrane</keyword>
<keyword evidence="3" id="KW-1185">Reference proteome</keyword>
<dbReference type="Proteomes" id="UP000887566">
    <property type="component" value="Unplaced"/>
</dbReference>